<proteinExistence type="predicted"/>
<dbReference type="GO" id="GO:0016020">
    <property type="term" value="C:membrane"/>
    <property type="evidence" value="ECO:0007669"/>
    <property type="project" value="UniProtKB-SubCell"/>
</dbReference>
<feature type="compositionally biased region" description="Basic and acidic residues" evidence="6">
    <location>
        <begin position="199"/>
        <end position="219"/>
    </location>
</feature>
<evidence type="ECO:0000256" key="5">
    <source>
        <dbReference type="ARBA" id="ARBA00023136"/>
    </source>
</evidence>
<dbReference type="Pfam" id="PF10342">
    <property type="entry name" value="Kre9_KNH"/>
    <property type="match status" value="1"/>
</dbReference>
<keyword evidence="10" id="KW-1185">Reference proteome</keyword>
<dbReference type="AlphaFoldDB" id="A0A132BEZ2"/>
<evidence type="ECO:0000256" key="2">
    <source>
        <dbReference type="ARBA" id="ARBA00022692"/>
    </source>
</evidence>
<accession>A0A132BEZ2</accession>
<evidence type="ECO:0000256" key="6">
    <source>
        <dbReference type="SAM" id="MobiDB-lite"/>
    </source>
</evidence>
<dbReference type="GeneID" id="28828559"/>
<evidence type="ECO:0000313" key="10">
    <source>
        <dbReference type="Proteomes" id="UP000070700"/>
    </source>
</evidence>
<feature type="region of interest" description="Disordered" evidence="6">
    <location>
        <begin position="119"/>
        <end position="151"/>
    </location>
</feature>
<name>A0A132BEZ2_MOLSC</name>
<evidence type="ECO:0000259" key="8">
    <source>
        <dbReference type="Pfam" id="PF10342"/>
    </source>
</evidence>
<gene>
    <name evidence="9" type="ORF">LY89DRAFT_723642</name>
</gene>
<reference evidence="9 10" key="1">
    <citation type="submission" date="2015-10" db="EMBL/GenBank/DDBJ databases">
        <title>Full genome of DAOMC 229536 Phialocephala scopiformis, a fungal endophyte of spruce producing the potent anti-insectan compound rugulosin.</title>
        <authorList>
            <consortium name="DOE Joint Genome Institute"/>
            <person name="Walker A.K."/>
            <person name="Frasz S.L."/>
            <person name="Seifert K.A."/>
            <person name="Miller J.D."/>
            <person name="Mondo S.J."/>
            <person name="Labutti K."/>
            <person name="Lipzen A."/>
            <person name="Dockter R."/>
            <person name="Kennedy M."/>
            <person name="Grigoriev I.V."/>
            <person name="Spatafora J.W."/>
        </authorList>
    </citation>
    <scope>NUCLEOTIDE SEQUENCE [LARGE SCALE GENOMIC DNA]</scope>
    <source>
        <strain evidence="9 10">CBS 120377</strain>
    </source>
</reference>
<feature type="compositionally biased region" description="Low complexity" evidence="6">
    <location>
        <begin position="119"/>
        <end position="145"/>
    </location>
</feature>
<feature type="region of interest" description="Disordered" evidence="6">
    <location>
        <begin position="190"/>
        <end position="242"/>
    </location>
</feature>
<dbReference type="PANTHER" id="PTHR15549:SF26">
    <property type="entry name" value="AXIAL BUDDING PATTERN PROTEIN 2-RELATED"/>
    <property type="match status" value="1"/>
</dbReference>
<organism evidence="9 10">
    <name type="scientific">Mollisia scopiformis</name>
    <name type="common">Conifer needle endophyte fungus</name>
    <name type="synonym">Phialocephala scopiformis</name>
    <dbReference type="NCBI Taxonomy" id="149040"/>
    <lineage>
        <taxon>Eukaryota</taxon>
        <taxon>Fungi</taxon>
        <taxon>Dikarya</taxon>
        <taxon>Ascomycota</taxon>
        <taxon>Pezizomycotina</taxon>
        <taxon>Leotiomycetes</taxon>
        <taxon>Helotiales</taxon>
        <taxon>Mollisiaceae</taxon>
        <taxon>Mollisia</taxon>
    </lineage>
</organism>
<dbReference type="EMBL" id="KQ947429">
    <property type="protein sequence ID" value="KUJ10434.1"/>
    <property type="molecule type" value="Genomic_DNA"/>
</dbReference>
<dbReference type="GO" id="GO:0071944">
    <property type="term" value="C:cell periphery"/>
    <property type="evidence" value="ECO:0007669"/>
    <property type="project" value="UniProtKB-ARBA"/>
</dbReference>
<protein>
    <recommendedName>
        <fullName evidence="8">Yeast cell wall synthesis Kre9/Knh1-like N-terminal domain-containing protein</fullName>
    </recommendedName>
</protein>
<keyword evidence="4 7" id="KW-1133">Transmembrane helix</keyword>
<dbReference type="PANTHER" id="PTHR15549">
    <property type="entry name" value="PAIRED IMMUNOGLOBULIN-LIKE TYPE 2 RECEPTOR"/>
    <property type="match status" value="1"/>
</dbReference>
<dbReference type="InterPro" id="IPR051694">
    <property type="entry name" value="Immunoregulatory_rcpt-like"/>
</dbReference>
<dbReference type="InterPro" id="IPR018466">
    <property type="entry name" value="Kre9/Knh1-like_N"/>
</dbReference>
<dbReference type="OrthoDB" id="5429716at2759"/>
<evidence type="ECO:0000256" key="1">
    <source>
        <dbReference type="ARBA" id="ARBA00004167"/>
    </source>
</evidence>
<keyword evidence="3" id="KW-0732">Signal</keyword>
<dbReference type="InParanoid" id="A0A132BEZ2"/>
<sequence length="242" mass="25547">MNPFIAPTAGEDIPVDKPYLIRWSPTTPGPVFIQLSYDNNIEATNITVSTPNTGNYSWTPVDVFGGRNNYFLVICDLNSSQGPCSYTFDGRFAIGSISSNTLQSTTITETSVSTTNIPLTTSSTSATMTQQPLSTSTTSPLTQTSAPNPNPDLSTGAKAAIGVVVLLFVLAVVGLTVLFIWKRRKGASQTQPASSDAKAISEYHKAELPTEGNSKEPVRVELSGSGVGTGYASANVEELATD</sequence>
<dbReference type="KEGG" id="psco:LY89DRAFT_723642"/>
<evidence type="ECO:0000256" key="4">
    <source>
        <dbReference type="ARBA" id="ARBA00022989"/>
    </source>
</evidence>
<keyword evidence="2 7" id="KW-0812">Transmembrane</keyword>
<dbReference type="Proteomes" id="UP000070700">
    <property type="component" value="Unassembled WGS sequence"/>
</dbReference>
<feature type="domain" description="Yeast cell wall synthesis Kre9/Knh1-like N-terminal" evidence="8">
    <location>
        <begin position="7"/>
        <end position="87"/>
    </location>
</feature>
<dbReference type="RefSeq" id="XP_018064789.1">
    <property type="nucleotide sequence ID" value="XM_018218833.1"/>
</dbReference>
<keyword evidence="5 7" id="KW-0472">Membrane</keyword>
<evidence type="ECO:0000313" key="9">
    <source>
        <dbReference type="EMBL" id="KUJ10434.1"/>
    </source>
</evidence>
<feature type="transmembrane region" description="Helical" evidence="7">
    <location>
        <begin position="159"/>
        <end position="181"/>
    </location>
</feature>
<comment type="subcellular location">
    <subcellularLocation>
        <location evidence="1">Membrane</location>
        <topology evidence="1">Single-pass membrane protein</topology>
    </subcellularLocation>
</comment>
<evidence type="ECO:0000256" key="7">
    <source>
        <dbReference type="SAM" id="Phobius"/>
    </source>
</evidence>
<evidence type="ECO:0000256" key="3">
    <source>
        <dbReference type="ARBA" id="ARBA00022729"/>
    </source>
</evidence>